<dbReference type="EC" id="5.4.2.11" evidence="4 8"/>
<feature type="binding site" evidence="4 6">
    <location>
        <begin position="18"/>
        <end position="25"/>
    </location>
    <ligand>
        <name>substrate</name>
    </ligand>
</feature>
<feature type="binding site" evidence="4 6">
    <location>
        <begin position="97"/>
        <end position="100"/>
    </location>
    <ligand>
        <name>substrate</name>
    </ligand>
</feature>
<reference evidence="9" key="1">
    <citation type="submission" date="2024-05" db="EMBL/GenBank/DDBJ databases">
        <authorList>
            <person name="Cai S.Y."/>
            <person name="Jin L.M."/>
            <person name="Li H.R."/>
        </authorList>
    </citation>
    <scope>NUCLEOTIDE SEQUENCE</scope>
    <source>
        <strain evidence="9">A5-74</strain>
    </source>
</reference>
<dbReference type="InterPro" id="IPR013078">
    <property type="entry name" value="His_Pase_superF_clade-1"/>
</dbReference>
<dbReference type="AlphaFoldDB" id="A0AAU8DQA1"/>
<dbReference type="EMBL" id="CP159218">
    <property type="protein sequence ID" value="XCG64375.1"/>
    <property type="molecule type" value="Genomic_DNA"/>
</dbReference>
<dbReference type="HAMAP" id="MF_01039">
    <property type="entry name" value="PGAM_GpmA"/>
    <property type="match status" value="1"/>
</dbReference>
<evidence type="ECO:0000256" key="8">
    <source>
        <dbReference type="RuleBase" id="RU004512"/>
    </source>
</evidence>
<comment type="similarity">
    <text evidence="1 4">Belongs to the phosphoglycerate mutase family. BPG-dependent PGAM subfamily.</text>
</comment>
<dbReference type="GO" id="GO:0006096">
    <property type="term" value="P:glycolytic process"/>
    <property type="evidence" value="ECO:0007669"/>
    <property type="project" value="UniProtKB-UniRule"/>
</dbReference>
<name>A0AAU8DQA1_9ACTN</name>
<evidence type="ECO:0000256" key="3">
    <source>
        <dbReference type="ARBA" id="ARBA00023235"/>
    </source>
</evidence>
<proteinExistence type="inferred from homology"/>
<evidence type="ECO:0000256" key="7">
    <source>
        <dbReference type="PIRSR" id="PIRSR613078-3"/>
    </source>
</evidence>
<dbReference type="NCBIfam" id="TIGR01258">
    <property type="entry name" value="pgm_1"/>
    <property type="match status" value="1"/>
</dbReference>
<dbReference type="GO" id="GO:0006094">
    <property type="term" value="P:gluconeogenesis"/>
    <property type="evidence" value="ECO:0007669"/>
    <property type="project" value="UniProtKB-UniRule"/>
</dbReference>
<evidence type="ECO:0000256" key="4">
    <source>
        <dbReference type="HAMAP-Rule" id="MF_01039"/>
    </source>
</evidence>
<feature type="site" description="Transition state stabilizer" evidence="4 7">
    <location>
        <position position="192"/>
    </location>
</feature>
<comment type="pathway">
    <text evidence="4 8">Carbohydrate degradation; glycolysis; pyruvate from D-glyceraldehyde 3-phosphate: step 3/5.</text>
</comment>
<protein>
    <recommendedName>
        <fullName evidence="4 8">2,3-bisphosphoglycerate-dependent phosphoglycerate mutase</fullName>
        <shortName evidence="4">BPG-dependent PGAM</shortName>
        <shortName evidence="4">PGAM</shortName>
        <shortName evidence="4">Phosphoglyceromutase</shortName>
        <shortName evidence="4">dPGM</shortName>
        <ecNumber evidence="4 8">5.4.2.11</ecNumber>
    </recommendedName>
</protein>
<evidence type="ECO:0000256" key="2">
    <source>
        <dbReference type="ARBA" id="ARBA00023152"/>
    </source>
</evidence>
<keyword evidence="4" id="KW-0312">Gluconeogenesis</keyword>
<sequence length="257" mass="27923">MNARSARRVGDGSVILLRHGESTGNAADEFTGWRDVPLTRRGRAEARNAGQLLSRHGIRPDTVHTSVLARAIDTATLVLAQLDFSSQPRRASWRLNERHYGALQGQLKADVRAEVGHDTYLRWRRSYTGTPPPLAVSDPAHPARDQLYAAIPPDALPGTESLADVTRRLLPHWHDVIAADIAVGATPLVVAHGNSLRALVMHLDDLSPVEIEDLNLPTGIPLRYDLSHWRPRNPGGTYLDPAAAEAGITAVVAQDGT</sequence>
<dbReference type="InterPro" id="IPR029033">
    <property type="entry name" value="His_PPase_superfam"/>
</dbReference>
<dbReference type="PANTHER" id="PTHR11931">
    <property type="entry name" value="PHOSPHOGLYCERATE MUTASE"/>
    <property type="match status" value="1"/>
</dbReference>
<feature type="binding site" evidence="4 6">
    <location>
        <position position="108"/>
    </location>
    <ligand>
        <name>substrate</name>
    </ligand>
</feature>
<dbReference type="GO" id="GO:0004619">
    <property type="term" value="F:phosphoglycerate mutase activity"/>
    <property type="evidence" value="ECO:0007669"/>
    <property type="project" value="UniProtKB-UniRule"/>
</dbReference>
<accession>A0AAU8DQA1</accession>
<keyword evidence="2 4" id="KW-0324">Glycolysis</keyword>
<feature type="binding site" evidence="4 6">
    <location>
        <begin position="31"/>
        <end position="32"/>
    </location>
    <ligand>
        <name>substrate</name>
    </ligand>
</feature>
<dbReference type="InterPro" id="IPR001345">
    <property type="entry name" value="PG/BPGM_mutase_AS"/>
</dbReference>
<feature type="binding site" evidence="4 6">
    <location>
        <begin position="124"/>
        <end position="125"/>
    </location>
    <ligand>
        <name>substrate</name>
    </ligand>
</feature>
<comment type="catalytic activity">
    <reaction evidence="4 8">
        <text>(2R)-2-phosphoglycerate = (2R)-3-phosphoglycerate</text>
        <dbReference type="Rhea" id="RHEA:15901"/>
        <dbReference type="ChEBI" id="CHEBI:58272"/>
        <dbReference type="ChEBI" id="CHEBI:58289"/>
        <dbReference type="EC" id="5.4.2.11"/>
    </reaction>
</comment>
<dbReference type="SMART" id="SM00855">
    <property type="entry name" value="PGAM"/>
    <property type="match status" value="1"/>
</dbReference>
<dbReference type="Pfam" id="PF00300">
    <property type="entry name" value="His_Phos_1"/>
    <property type="match status" value="2"/>
</dbReference>
<comment type="function">
    <text evidence="4 8">Catalyzes the interconversion of 2-phosphoglycerate and 3-phosphoglycerate.</text>
</comment>
<evidence type="ECO:0000256" key="5">
    <source>
        <dbReference type="PIRSR" id="PIRSR613078-1"/>
    </source>
</evidence>
<feature type="active site" description="Proton donor/acceptor" evidence="4 5">
    <location>
        <position position="97"/>
    </location>
</feature>
<evidence type="ECO:0000256" key="1">
    <source>
        <dbReference type="ARBA" id="ARBA00006717"/>
    </source>
</evidence>
<feature type="binding site" evidence="4 6">
    <location>
        <position position="70"/>
    </location>
    <ligand>
        <name>substrate</name>
    </ligand>
</feature>
<dbReference type="InterPro" id="IPR005952">
    <property type="entry name" value="Phosphogly_mut1"/>
</dbReference>
<dbReference type="PROSITE" id="PS00175">
    <property type="entry name" value="PG_MUTASE"/>
    <property type="match status" value="1"/>
</dbReference>
<feature type="binding site" evidence="4 6">
    <location>
        <begin position="193"/>
        <end position="194"/>
    </location>
    <ligand>
        <name>substrate</name>
    </ligand>
</feature>
<dbReference type="PIRSF" id="PIRSF000709">
    <property type="entry name" value="6PFK_2-Ptase"/>
    <property type="match status" value="1"/>
</dbReference>
<evidence type="ECO:0000313" key="9">
    <source>
        <dbReference type="EMBL" id="XCG64375.1"/>
    </source>
</evidence>
<dbReference type="Gene3D" id="3.40.50.1240">
    <property type="entry name" value="Phosphoglycerate mutase-like"/>
    <property type="match status" value="1"/>
</dbReference>
<gene>
    <name evidence="4" type="primary">gpmA</name>
    <name evidence="9" type="ORF">ABLG96_03235</name>
</gene>
<evidence type="ECO:0000256" key="6">
    <source>
        <dbReference type="PIRSR" id="PIRSR613078-2"/>
    </source>
</evidence>
<dbReference type="SUPFAM" id="SSF53254">
    <property type="entry name" value="Phosphoglycerate mutase-like"/>
    <property type="match status" value="1"/>
</dbReference>
<keyword evidence="3 4" id="KW-0413">Isomerase</keyword>
<dbReference type="RefSeq" id="WP_353649988.1">
    <property type="nucleotide sequence ID" value="NZ_CP159218.1"/>
</dbReference>
<feature type="active site" description="Tele-phosphohistidine intermediate" evidence="4 5">
    <location>
        <position position="19"/>
    </location>
</feature>
<organism evidence="9">
    <name type="scientific">Nakamurella sp. A5-74</name>
    <dbReference type="NCBI Taxonomy" id="3158264"/>
    <lineage>
        <taxon>Bacteria</taxon>
        <taxon>Bacillati</taxon>
        <taxon>Actinomycetota</taxon>
        <taxon>Actinomycetes</taxon>
        <taxon>Nakamurellales</taxon>
        <taxon>Nakamurellaceae</taxon>
        <taxon>Nakamurella</taxon>
    </lineage>
</organism>
<dbReference type="CDD" id="cd07067">
    <property type="entry name" value="HP_PGM_like"/>
    <property type="match status" value="1"/>
</dbReference>